<evidence type="ECO:0000313" key="2">
    <source>
        <dbReference type="EMBL" id="NMG03901.1"/>
    </source>
</evidence>
<proteinExistence type="predicted"/>
<dbReference type="AlphaFoldDB" id="A0A972FKD9"/>
<keyword evidence="3" id="KW-1185">Reference proteome</keyword>
<protein>
    <submittedName>
        <fullName evidence="2">DUF2271 domain-containing protein</fullName>
    </submittedName>
</protein>
<gene>
    <name evidence="2" type="ORF">GPA21_13115</name>
</gene>
<dbReference type="PIRSF" id="PIRSF014995">
    <property type="entry name" value="UCP014995"/>
    <property type="match status" value="1"/>
</dbReference>
<dbReference type="EMBL" id="WTVM01000080">
    <property type="protein sequence ID" value="NMG03901.1"/>
    <property type="molecule type" value="Genomic_DNA"/>
</dbReference>
<sequence>MPIKTRLALAALCALIAHPLAAADLTVDIELPAFNVSDYRRPYVAVWIERPDNSVAANLAVWYDVNMRDARGTEWLKDMRLWWRRIGRDLTVPIDGVTSATRAPGTHTISYTIGQVPLGELAAGEYRLIVEASREHGGREVITVPLQWPLTAGATLNAQGEHELGAIAVRLAP</sequence>
<organism evidence="2 3">
    <name type="scientific">Azoarcus taiwanensis</name>
    <dbReference type="NCBI Taxonomy" id="666964"/>
    <lineage>
        <taxon>Bacteria</taxon>
        <taxon>Pseudomonadati</taxon>
        <taxon>Pseudomonadota</taxon>
        <taxon>Betaproteobacteria</taxon>
        <taxon>Rhodocyclales</taxon>
        <taxon>Zoogloeaceae</taxon>
        <taxon>Azoarcus</taxon>
    </lineage>
</organism>
<keyword evidence="1" id="KW-0732">Signal</keyword>
<dbReference type="RefSeq" id="WP_168988599.1">
    <property type="nucleotide sequence ID" value="NZ_CAWPHM010000309.1"/>
</dbReference>
<evidence type="ECO:0000256" key="1">
    <source>
        <dbReference type="SAM" id="SignalP"/>
    </source>
</evidence>
<feature type="signal peptide" evidence="1">
    <location>
        <begin position="1"/>
        <end position="22"/>
    </location>
</feature>
<reference evidence="2" key="1">
    <citation type="submission" date="2019-12" db="EMBL/GenBank/DDBJ databases">
        <title>Comparative genomics gives insights into the taxonomy of the Azoarcus-Aromatoleum group and reveals separate origins of nif in the plant-associated Azoarcus and non-plant-associated Aromatoleum sub-groups.</title>
        <authorList>
            <person name="Lafos M."/>
            <person name="Maluk M."/>
            <person name="Batista M."/>
            <person name="Junghare M."/>
            <person name="Carmona M."/>
            <person name="Faoro H."/>
            <person name="Cruz L.M."/>
            <person name="Battistoni F."/>
            <person name="De Souza E."/>
            <person name="Pedrosa F."/>
            <person name="Chen W.-M."/>
            <person name="Poole P.S."/>
            <person name="Dixon R.A."/>
            <person name="James E.K."/>
        </authorList>
    </citation>
    <scope>NUCLEOTIDE SEQUENCE</scope>
    <source>
        <strain evidence="2">NSC3</strain>
    </source>
</reference>
<name>A0A972FKD9_9RHOO</name>
<dbReference type="Proteomes" id="UP000599523">
    <property type="component" value="Unassembled WGS sequence"/>
</dbReference>
<evidence type="ECO:0000313" key="3">
    <source>
        <dbReference type="Proteomes" id="UP000599523"/>
    </source>
</evidence>
<dbReference type="Pfam" id="PF10029">
    <property type="entry name" value="DUF2271"/>
    <property type="match status" value="1"/>
</dbReference>
<feature type="chain" id="PRO_5037906650" evidence="1">
    <location>
        <begin position="23"/>
        <end position="173"/>
    </location>
</feature>
<comment type="caution">
    <text evidence="2">The sequence shown here is derived from an EMBL/GenBank/DDBJ whole genome shotgun (WGS) entry which is preliminary data.</text>
</comment>
<accession>A0A972FKD9</accession>
<dbReference type="InterPro" id="IPR014469">
    <property type="entry name" value="DUF2271"/>
</dbReference>